<dbReference type="AlphaFoldDB" id="A0A2T0MXI0"/>
<evidence type="ECO:0000256" key="2">
    <source>
        <dbReference type="ARBA" id="ARBA00022840"/>
    </source>
</evidence>
<organism evidence="4 5">
    <name type="scientific">Nonomuraea fuscirosea</name>
    <dbReference type="NCBI Taxonomy" id="1291556"/>
    <lineage>
        <taxon>Bacteria</taxon>
        <taxon>Bacillati</taxon>
        <taxon>Actinomycetota</taxon>
        <taxon>Actinomycetes</taxon>
        <taxon>Streptosporangiales</taxon>
        <taxon>Streptosporangiaceae</taxon>
        <taxon>Nonomuraea</taxon>
    </lineage>
</organism>
<evidence type="ECO:0000259" key="3">
    <source>
        <dbReference type="PROSITE" id="PS50893"/>
    </source>
</evidence>
<dbReference type="PANTHER" id="PTHR43582:SF5">
    <property type="entry name" value="ABC TRANSPORTER"/>
    <property type="match status" value="1"/>
</dbReference>
<accession>A0A2T0MXI0</accession>
<keyword evidence="1" id="KW-0547">Nucleotide-binding</keyword>
<dbReference type="PROSITE" id="PS00211">
    <property type="entry name" value="ABC_TRANSPORTER_1"/>
    <property type="match status" value="1"/>
</dbReference>
<dbReference type="OrthoDB" id="9804819at2"/>
<dbReference type="Proteomes" id="UP000238312">
    <property type="component" value="Unassembled WGS sequence"/>
</dbReference>
<proteinExistence type="predicted"/>
<dbReference type="InterPro" id="IPR017871">
    <property type="entry name" value="ABC_transporter-like_CS"/>
</dbReference>
<dbReference type="InterPro" id="IPR027417">
    <property type="entry name" value="P-loop_NTPase"/>
</dbReference>
<sequence>MAGEPRTVAPARAAPAAHPAAIEVRSLVKTYPRGVRALDGISFSAARGEITAVLGPNGAGKSTLIKAMATLTGFDAGSIGVDGVDVRTRPAEVRRRIGVVSQSYSSDPSATGYDNLRLQARIYGLRGDRLRARLHELLDWMDLGSAAGRLVRTYSGGMRRRLELAMGLVHEPAVLVLDEPTAAVDPVAAEGLWSLVTELCRDRRMSVLLTTHQLDEADRLASWVVILNQGAVVVQGSPQDLKEELSGDVVAVRLTDPATARQVEAAMKRLAQVRNVAWTGAELRADIQGDARALGSVLEVLTAHSVTGPVSVSRPSLNDIYFRHAGGHR</sequence>
<dbReference type="InterPro" id="IPR003439">
    <property type="entry name" value="ABC_transporter-like_ATP-bd"/>
</dbReference>
<keyword evidence="5" id="KW-1185">Reference proteome</keyword>
<dbReference type="EMBL" id="PVNG01000010">
    <property type="protein sequence ID" value="PRX63763.1"/>
    <property type="molecule type" value="Genomic_DNA"/>
</dbReference>
<dbReference type="PANTHER" id="PTHR43582">
    <property type="entry name" value="LINEARMYCIN RESISTANCE ATP-BINDING PROTEIN LNRL"/>
    <property type="match status" value="1"/>
</dbReference>
<dbReference type="RefSeq" id="WP_106243227.1">
    <property type="nucleotide sequence ID" value="NZ_JBFAIB010000001.1"/>
</dbReference>
<dbReference type="GO" id="GO:0005524">
    <property type="term" value="F:ATP binding"/>
    <property type="evidence" value="ECO:0007669"/>
    <property type="project" value="UniProtKB-KW"/>
</dbReference>
<reference evidence="4 5" key="1">
    <citation type="submission" date="2018-03" db="EMBL/GenBank/DDBJ databases">
        <title>Genomic Encyclopedia of Type Strains, Phase III (KMG-III): the genomes of soil and plant-associated and newly described type strains.</title>
        <authorList>
            <person name="Whitman W."/>
        </authorList>
    </citation>
    <scope>NUCLEOTIDE SEQUENCE [LARGE SCALE GENOMIC DNA]</scope>
    <source>
        <strain evidence="4 5">CGMCC 4.7104</strain>
    </source>
</reference>
<evidence type="ECO:0000313" key="5">
    <source>
        <dbReference type="Proteomes" id="UP000238312"/>
    </source>
</evidence>
<dbReference type="InterPro" id="IPR003593">
    <property type="entry name" value="AAA+_ATPase"/>
</dbReference>
<dbReference type="PROSITE" id="PS50893">
    <property type="entry name" value="ABC_TRANSPORTER_2"/>
    <property type="match status" value="1"/>
</dbReference>
<dbReference type="Gene3D" id="3.40.50.300">
    <property type="entry name" value="P-loop containing nucleotide triphosphate hydrolases"/>
    <property type="match status" value="1"/>
</dbReference>
<keyword evidence="2 4" id="KW-0067">ATP-binding</keyword>
<dbReference type="SMART" id="SM00382">
    <property type="entry name" value="AAA"/>
    <property type="match status" value="1"/>
</dbReference>
<evidence type="ECO:0000313" key="4">
    <source>
        <dbReference type="EMBL" id="PRX63763.1"/>
    </source>
</evidence>
<comment type="caution">
    <text evidence="4">The sequence shown here is derived from an EMBL/GenBank/DDBJ whole genome shotgun (WGS) entry which is preliminary data.</text>
</comment>
<dbReference type="GO" id="GO:0016887">
    <property type="term" value="F:ATP hydrolysis activity"/>
    <property type="evidence" value="ECO:0007669"/>
    <property type="project" value="InterPro"/>
</dbReference>
<gene>
    <name evidence="4" type="ORF">B0I32_110215</name>
</gene>
<name>A0A2T0MXI0_9ACTN</name>
<protein>
    <submittedName>
        <fullName evidence="4">ABC-2 type transport system ATP-binding protein</fullName>
    </submittedName>
</protein>
<dbReference type="Pfam" id="PF00005">
    <property type="entry name" value="ABC_tran"/>
    <property type="match status" value="1"/>
</dbReference>
<feature type="domain" description="ABC transporter" evidence="3">
    <location>
        <begin position="22"/>
        <end position="254"/>
    </location>
</feature>
<evidence type="ECO:0000256" key="1">
    <source>
        <dbReference type="ARBA" id="ARBA00022741"/>
    </source>
</evidence>
<dbReference type="SUPFAM" id="SSF52540">
    <property type="entry name" value="P-loop containing nucleoside triphosphate hydrolases"/>
    <property type="match status" value="1"/>
</dbReference>